<organism evidence="1">
    <name type="scientific">freshwater metagenome</name>
    <dbReference type="NCBI Taxonomy" id="449393"/>
    <lineage>
        <taxon>unclassified sequences</taxon>
        <taxon>metagenomes</taxon>
        <taxon>ecological metagenomes</taxon>
    </lineage>
</organism>
<accession>A0A6J6GHU4</accession>
<reference evidence="1" key="1">
    <citation type="submission" date="2020-05" db="EMBL/GenBank/DDBJ databases">
        <authorList>
            <person name="Chiriac C."/>
            <person name="Salcher M."/>
            <person name="Ghai R."/>
            <person name="Kavagutti S V."/>
        </authorList>
    </citation>
    <scope>NUCLEOTIDE SEQUENCE</scope>
</reference>
<dbReference type="SUPFAM" id="SSF75005">
    <property type="entry name" value="Arabinanase/levansucrase/invertase"/>
    <property type="match status" value="1"/>
</dbReference>
<protein>
    <submittedName>
        <fullName evidence="1">Unannotated protein</fullName>
    </submittedName>
</protein>
<dbReference type="EMBL" id="CAEZUN010000064">
    <property type="protein sequence ID" value="CAB4600777.1"/>
    <property type="molecule type" value="Genomic_DNA"/>
</dbReference>
<proteinExistence type="predicted"/>
<sequence>MSKFRKSAWGFTVATMLAMAFTPLHTASAVVEWALAEDSVSLGLTGVSPHVERTGNADRLWYPGGLAGTAVADCNDAGACTSVPTTGRLGSDFTAITLPNGTRRAYFVEISMTPGANTKSVSSAACLTTACTAVGTSTIAAAELVVSQTVKAWGVPDAVVTPDGKVRLYVVESPTEGNCSEKLASYISNDGISFTKESGWRLENGISVDPEILRAKTGDWLMILADGPGCGDRVQKLYTSTSNDGLTWSTPQKISGSDLRRLDPTGYEVSTNVFRIYYATAVAGALGDVTYTIKRGTISIKQSSGEVSITTGTSSSKKTTITCIKAKVTKKVTGVNPKCPSGYKKK</sequence>
<evidence type="ECO:0000313" key="1">
    <source>
        <dbReference type="EMBL" id="CAB4600777.1"/>
    </source>
</evidence>
<name>A0A6J6GHU4_9ZZZZ</name>
<dbReference type="InterPro" id="IPR023296">
    <property type="entry name" value="Glyco_hydro_beta-prop_sf"/>
</dbReference>
<gene>
    <name evidence="1" type="ORF">UFOPK1826_00645</name>
</gene>
<dbReference type="AlphaFoldDB" id="A0A6J6GHU4"/>